<dbReference type="EMBL" id="JBBPBM010000007">
    <property type="protein sequence ID" value="KAK8575690.1"/>
    <property type="molecule type" value="Genomic_DNA"/>
</dbReference>
<proteinExistence type="predicted"/>
<comment type="caution">
    <text evidence="1">The sequence shown here is derived from an EMBL/GenBank/DDBJ whole genome shotgun (WGS) entry which is preliminary data.</text>
</comment>
<reference evidence="1 2" key="1">
    <citation type="journal article" date="2024" name="G3 (Bethesda)">
        <title>Genome assembly of Hibiscus sabdariffa L. provides insights into metabolisms of medicinal natural products.</title>
        <authorList>
            <person name="Kim T."/>
        </authorList>
    </citation>
    <scope>NUCLEOTIDE SEQUENCE [LARGE SCALE GENOMIC DNA]</scope>
    <source>
        <strain evidence="1">TK-2024</strain>
        <tissue evidence="1">Old leaves</tissue>
    </source>
</reference>
<gene>
    <name evidence="1" type="ORF">V6N12_063357</name>
</gene>
<sequence>MLSFLPMNRCRDSHRLFMPMKRLDSNDSDGLIVGGKEQVGSNTMIPLPTSYARLVRKNVDFNIIRGIRSVAIGPTDQATNSYMPRHDGILLNGYDANKTLVVVVLGGEAYAAFTNAVLKVLGNHRGSSENARVVHKDQNKLKVDGIGHWSCSVPLQMKFSWVALLIKYNQTE</sequence>
<dbReference type="Proteomes" id="UP001472677">
    <property type="component" value="Unassembled WGS sequence"/>
</dbReference>
<keyword evidence="2" id="KW-1185">Reference proteome</keyword>
<evidence type="ECO:0000313" key="1">
    <source>
        <dbReference type="EMBL" id="KAK8575690.1"/>
    </source>
</evidence>
<protein>
    <submittedName>
        <fullName evidence="1">Uncharacterized protein</fullName>
    </submittedName>
</protein>
<evidence type="ECO:0000313" key="2">
    <source>
        <dbReference type="Proteomes" id="UP001472677"/>
    </source>
</evidence>
<name>A0ABR2FBH2_9ROSI</name>
<organism evidence="1 2">
    <name type="scientific">Hibiscus sabdariffa</name>
    <name type="common">roselle</name>
    <dbReference type="NCBI Taxonomy" id="183260"/>
    <lineage>
        <taxon>Eukaryota</taxon>
        <taxon>Viridiplantae</taxon>
        <taxon>Streptophyta</taxon>
        <taxon>Embryophyta</taxon>
        <taxon>Tracheophyta</taxon>
        <taxon>Spermatophyta</taxon>
        <taxon>Magnoliopsida</taxon>
        <taxon>eudicotyledons</taxon>
        <taxon>Gunneridae</taxon>
        <taxon>Pentapetalae</taxon>
        <taxon>rosids</taxon>
        <taxon>malvids</taxon>
        <taxon>Malvales</taxon>
        <taxon>Malvaceae</taxon>
        <taxon>Malvoideae</taxon>
        <taxon>Hibiscus</taxon>
    </lineage>
</organism>
<accession>A0ABR2FBH2</accession>